<keyword evidence="4" id="KW-0479">Metal-binding</keyword>
<dbReference type="EMBL" id="JAFBFH010000014">
    <property type="protein sequence ID" value="MBM7715311.1"/>
    <property type="molecule type" value="Genomic_DNA"/>
</dbReference>
<dbReference type="InterPro" id="IPR051399">
    <property type="entry name" value="RNA-guided_DNA_endo/Transpos"/>
</dbReference>
<evidence type="ECO:0000256" key="7">
    <source>
        <dbReference type="ARBA" id="ARBA00023172"/>
    </source>
</evidence>
<dbReference type="Proteomes" id="UP000823485">
    <property type="component" value="Unassembled WGS sequence"/>
</dbReference>
<dbReference type="InterPro" id="IPR001959">
    <property type="entry name" value="Transposase"/>
</dbReference>
<keyword evidence="3" id="KW-0815">Transposition</keyword>
<evidence type="ECO:0000259" key="10">
    <source>
        <dbReference type="Pfam" id="PF12323"/>
    </source>
</evidence>
<dbReference type="InterPro" id="IPR010095">
    <property type="entry name" value="Cas12f1-like_TNB"/>
</dbReference>
<evidence type="ECO:0000256" key="1">
    <source>
        <dbReference type="ARBA" id="ARBA00008761"/>
    </source>
</evidence>
<evidence type="ECO:0000259" key="8">
    <source>
        <dbReference type="Pfam" id="PF01385"/>
    </source>
</evidence>
<dbReference type="Pfam" id="PF07282">
    <property type="entry name" value="Cas12f1-like_TNB"/>
    <property type="match status" value="1"/>
</dbReference>
<comment type="caution">
    <text evidence="11">The sequence shown here is derived from an EMBL/GenBank/DDBJ whole genome shotgun (WGS) entry which is preliminary data.</text>
</comment>
<gene>
    <name evidence="11" type="ORF">JOC94_002298</name>
</gene>
<accession>A0ABS2R6M9</accession>
<dbReference type="Pfam" id="PF12323">
    <property type="entry name" value="HTH_OrfB_IS605"/>
    <property type="match status" value="1"/>
</dbReference>
<dbReference type="Pfam" id="PF01385">
    <property type="entry name" value="OrfB_IS605"/>
    <property type="match status" value="1"/>
</dbReference>
<keyword evidence="7" id="KW-0233">DNA recombination</keyword>
<sequence>MLKTFKYRLYPSQEEKEKIEQTLNDCRFLYNSALEQRIVAYRKHGVSLTYNKQQNELPQLKKEMPEYNKIHSQVLQNVLKRLDFSFQNFFRRVKNGEKPGFPRFQGRNRYDSFTYPQSGFSIEGDRLRLSKIGEVRIHLHRKMEGKVKTCTIIRKNGKYYVCFACEIEQVVHVTGKQVGVDVGIAHLAITSDGDFFDNPKHLRKSERQLKRLQRIVSRRKKGSNRRRKAVLLLARKHERIANQRKDTNHKVSRKLVDQYDLIVFEDLNIKGMVKNRRLSKAIHEVSWNQLIAFATYKAEYADKTVKVVNPRNTSQMCSNCGLIVPKKLSERLHRCPCGYTAHRDINAARNILKLGLEAG</sequence>
<proteinExistence type="inferred from homology"/>
<evidence type="ECO:0000313" key="12">
    <source>
        <dbReference type="Proteomes" id="UP000823485"/>
    </source>
</evidence>
<feature type="domain" description="Probable transposase IS891/IS1136/IS1341" evidence="8">
    <location>
        <begin position="167"/>
        <end position="276"/>
    </location>
</feature>
<dbReference type="NCBIfam" id="NF040570">
    <property type="entry name" value="guided_TnpB"/>
    <property type="match status" value="1"/>
</dbReference>
<keyword evidence="6" id="KW-0238">DNA-binding</keyword>
<dbReference type="PANTHER" id="PTHR30405">
    <property type="entry name" value="TRANSPOSASE"/>
    <property type="match status" value="1"/>
</dbReference>
<evidence type="ECO:0000256" key="6">
    <source>
        <dbReference type="ARBA" id="ARBA00023125"/>
    </source>
</evidence>
<dbReference type="InterPro" id="IPR021027">
    <property type="entry name" value="Transposase_put_HTH"/>
</dbReference>
<keyword evidence="12" id="KW-1185">Reference proteome</keyword>
<keyword evidence="5" id="KW-0862">Zinc</keyword>
<evidence type="ECO:0000256" key="2">
    <source>
        <dbReference type="ARBA" id="ARBA00011044"/>
    </source>
</evidence>
<dbReference type="PANTHER" id="PTHR30405:SF11">
    <property type="entry name" value="RNA-GUIDED DNA ENDONUCLEASE RV2885C-RELATED"/>
    <property type="match status" value="1"/>
</dbReference>
<evidence type="ECO:0000256" key="3">
    <source>
        <dbReference type="ARBA" id="ARBA00022578"/>
    </source>
</evidence>
<feature type="domain" description="Cas12f1-like TNB" evidence="9">
    <location>
        <begin position="287"/>
        <end position="351"/>
    </location>
</feature>
<dbReference type="RefSeq" id="WP_205179327.1">
    <property type="nucleotide sequence ID" value="NZ_JAFBFH010000014.1"/>
</dbReference>
<protein>
    <submittedName>
        <fullName evidence="11">Transposase</fullName>
    </submittedName>
</protein>
<evidence type="ECO:0000256" key="4">
    <source>
        <dbReference type="ARBA" id="ARBA00022723"/>
    </source>
</evidence>
<feature type="domain" description="Transposase putative helix-turn-helix" evidence="10">
    <location>
        <begin position="1"/>
        <end position="45"/>
    </location>
</feature>
<reference evidence="11 12" key="1">
    <citation type="submission" date="2021-01" db="EMBL/GenBank/DDBJ databases">
        <title>Genomic Encyclopedia of Type Strains, Phase IV (KMG-IV): sequencing the most valuable type-strain genomes for metagenomic binning, comparative biology and taxonomic classification.</title>
        <authorList>
            <person name="Goeker M."/>
        </authorList>
    </citation>
    <scope>NUCLEOTIDE SEQUENCE [LARGE SCALE GENOMIC DNA]</scope>
    <source>
        <strain evidence="11 12">DSM 105453</strain>
    </source>
</reference>
<evidence type="ECO:0000256" key="5">
    <source>
        <dbReference type="ARBA" id="ARBA00022833"/>
    </source>
</evidence>
<organism evidence="11 12">
    <name type="scientific">Siminovitchia thermophila</name>
    <dbReference type="NCBI Taxonomy" id="1245522"/>
    <lineage>
        <taxon>Bacteria</taxon>
        <taxon>Bacillati</taxon>
        <taxon>Bacillota</taxon>
        <taxon>Bacilli</taxon>
        <taxon>Bacillales</taxon>
        <taxon>Bacillaceae</taxon>
        <taxon>Siminovitchia</taxon>
    </lineage>
</organism>
<name>A0ABS2R6M9_9BACI</name>
<evidence type="ECO:0000259" key="9">
    <source>
        <dbReference type="Pfam" id="PF07282"/>
    </source>
</evidence>
<evidence type="ECO:0000313" key="11">
    <source>
        <dbReference type="EMBL" id="MBM7715311.1"/>
    </source>
</evidence>
<comment type="similarity">
    <text evidence="1">In the C-terminal section; belongs to the transposase 35 family.</text>
</comment>
<dbReference type="NCBIfam" id="TIGR01766">
    <property type="entry name" value="IS200/IS605 family accessory protein TnpB-like domain"/>
    <property type="match status" value="1"/>
</dbReference>
<comment type="similarity">
    <text evidence="2">In the N-terminal section; belongs to the transposase 2 family.</text>
</comment>